<feature type="transmembrane region" description="Helical" evidence="1">
    <location>
        <begin position="119"/>
        <end position="139"/>
    </location>
</feature>
<reference evidence="3" key="1">
    <citation type="submission" date="2011-08" db="EMBL/GenBank/DDBJ databases">
        <authorList>
            <person name="Rombauts S."/>
        </authorList>
    </citation>
    <scope>NUCLEOTIDE SEQUENCE</scope>
    <source>
        <strain evidence="3">London</strain>
    </source>
</reference>
<proteinExistence type="predicted"/>
<organism evidence="2 3">
    <name type="scientific">Tetranychus urticae</name>
    <name type="common">Two-spotted spider mite</name>
    <dbReference type="NCBI Taxonomy" id="32264"/>
    <lineage>
        <taxon>Eukaryota</taxon>
        <taxon>Metazoa</taxon>
        <taxon>Ecdysozoa</taxon>
        <taxon>Arthropoda</taxon>
        <taxon>Chelicerata</taxon>
        <taxon>Arachnida</taxon>
        <taxon>Acari</taxon>
        <taxon>Acariformes</taxon>
        <taxon>Trombidiformes</taxon>
        <taxon>Prostigmata</taxon>
        <taxon>Eleutherengona</taxon>
        <taxon>Raphignathae</taxon>
        <taxon>Tetranychoidea</taxon>
        <taxon>Tetranychidae</taxon>
        <taxon>Tetranychus</taxon>
    </lineage>
</organism>
<accession>T1KPB6</accession>
<dbReference type="HOGENOM" id="CLU_066525_0_0_1"/>
<feature type="transmembrane region" description="Helical" evidence="1">
    <location>
        <begin position="335"/>
        <end position="355"/>
    </location>
</feature>
<feature type="transmembrane region" description="Helical" evidence="1">
    <location>
        <begin position="63"/>
        <end position="89"/>
    </location>
</feature>
<keyword evidence="1" id="KW-1133">Transmembrane helix</keyword>
<name>T1KPB6_TETUR</name>
<keyword evidence="1" id="KW-0472">Membrane</keyword>
<keyword evidence="3" id="KW-1185">Reference proteome</keyword>
<evidence type="ECO:0008006" key="4">
    <source>
        <dbReference type="Google" id="ProtNLM"/>
    </source>
</evidence>
<evidence type="ECO:0000256" key="1">
    <source>
        <dbReference type="SAM" id="Phobius"/>
    </source>
</evidence>
<dbReference type="EMBL" id="CAEY01000283">
    <property type="status" value="NOT_ANNOTATED_CDS"/>
    <property type="molecule type" value="Genomic_DNA"/>
</dbReference>
<keyword evidence="1" id="KW-0812">Transmembrane</keyword>
<evidence type="ECO:0000313" key="2">
    <source>
        <dbReference type="EnsemblMetazoa" id="tetur16g04106.1"/>
    </source>
</evidence>
<feature type="transmembrane region" description="Helical" evidence="1">
    <location>
        <begin position="32"/>
        <end position="51"/>
    </location>
</feature>
<reference evidence="2" key="2">
    <citation type="submission" date="2015-06" db="UniProtKB">
        <authorList>
            <consortium name="EnsemblMetazoa"/>
        </authorList>
    </citation>
    <scope>IDENTIFICATION</scope>
</reference>
<dbReference type="EnsemblMetazoa" id="tetur16g04106.1">
    <property type="protein sequence ID" value="tetur16g04106.1"/>
    <property type="gene ID" value="tetur16g04106"/>
</dbReference>
<dbReference type="AlphaFoldDB" id="T1KPB6"/>
<evidence type="ECO:0000313" key="3">
    <source>
        <dbReference type="Proteomes" id="UP000015104"/>
    </source>
</evidence>
<dbReference type="Proteomes" id="UP000015104">
    <property type="component" value="Unassembled WGS sequence"/>
</dbReference>
<protein>
    <recommendedName>
        <fullName evidence="4">Gustatory receptor</fullName>
    </recommendedName>
</protein>
<sequence>MFSPTRPIRPKRIFLDGYILPSKYILGPVTKIILLFTFAFCPAFKIVFYSINAFKICNYTTKVSIFECVHLSLVIIILSLKVLLVLFGFDLDYFEKFTSTIELVSIDTNNNTIKRNRRLNLNIIAICFISYAILSWIYTLPYRKKLGIINVTLLIFAESSILLGSLFLHNMICNICVCLRAAFNEINAQIAALNETSNQLFNSFLEIRNLRKKYSHAVRSTQNAEKLFRYFITLFYIEYFSNNIMNIVRLFGPQAKIEPLYLLAISVQTIRLLVLTYNLVSVNNSSHQGLEDLYELSFKLNSIHLYHENDIFIARMALSDVGFTFANLFTINNSFITSMFTLSLTIIIALASFIYN</sequence>
<feature type="transmembrane region" description="Helical" evidence="1">
    <location>
        <begin position="146"/>
        <end position="168"/>
    </location>
</feature>